<feature type="binding site" evidence="8">
    <location>
        <position position="183"/>
    </location>
    <ligand>
        <name>ATP</name>
        <dbReference type="ChEBI" id="CHEBI:30616"/>
    </ligand>
</feature>
<dbReference type="InterPro" id="IPR010921">
    <property type="entry name" value="Trp_repressor/repl_initiator"/>
</dbReference>
<keyword evidence="7 8" id="KW-0238">DNA-binding</keyword>
<feature type="region of interest" description="Disordered" evidence="12">
    <location>
        <begin position="93"/>
        <end position="130"/>
    </location>
</feature>
<dbReference type="PANTHER" id="PTHR30050">
    <property type="entry name" value="CHROMOSOMAL REPLICATION INITIATOR PROTEIN DNAA"/>
    <property type="match status" value="1"/>
</dbReference>
<evidence type="ECO:0000313" key="16">
    <source>
        <dbReference type="Proteomes" id="UP000182360"/>
    </source>
</evidence>
<evidence type="ECO:0000256" key="2">
    <source>
        <dbReference type="ARBA" id="ARBA00022490"/>
    </source>
</evidence>
<evidence type="ECO:0000256" key="12">
    <source>
        <dbReference type="SAM" id="MobiDB-lite"/>
    </source>
</evidence>
<evidence type="ECO:0000256" key="1">
    <source>
        <dbReference type="ARBA" id="ARBA00006583"/>
    </source>
</evidence>
<dbReference type="CDD" id="cd00009">
    <property type="entry name" value="AAA"/>
    <property type="match status" value="1"/>
</dbReference>
<dbReference type="GO" id="GO:0006275">
    <property type="term" value="P:regulation of DNA replication"/>
    <property type="evidence" value="ECO:0007669"/>
    <property type="project" value="UniProtKB-UniRule"/>
</dbReference>
<comment type="domain">
    <text evidence="8">Domain I is involved in oligomerization and binding regulators, domain II is flexibile and of varying length in different bacteria, domain III forms the AAA+ region, while domain IV binds dsDNA.</text>
</comment>
<sequence length="476" mass="54947">MSENNYKEAWEYTMKVLHDLYKSQNKGDEFKLWFNMNYVEDTIDTITVSVASTFLQQSMQRKGNFDIVLKKLKEITGQDEIKLNVVVIKEENSEAKESKKSDTSESNIAEEKSVKENKPSESNETKKTGFKKHQLLDEEYTFDTFIPGDNSRFAYNAAIAVANEPGRKYNPILFYGGSGLGKTHLMQAIGNYINNNNTEKLKICYVSAESFTNEFILSLKEKTEKAFKNKYRNLDVLLLDDIHFLQGKESTQEELYLTFDALSQKKAQMVFTCDRPIREIKTMAERLVSRISSGMCIDLQPPNYETRYAILQKKIELQNRVLEPEIIDFIARNVETNVRELESALDKVLGYEELIGKKLNIDIVKNQLRDIISSNSTENISLDIIQKVIAENYQISVADLKSKKRDKKYVVPRQIAIYIARELTEIAYTELGNEFGGKDHSTIMTAYKKIAEQIKIDSTLESKIQLYIREIKEYKK</sequence>
<evidence type="ECO:0000256" key="10">
    <source>
        <dbReference type="RuleBase" id="RU000577"/>
    </source>
</evidence>
<dbReference type="Pfam" id="PF08299">
    <property type="entry name" value="Bac_DnaA_C"/>
    <property type="match status" value="1"/>
</dbReference>
<dbReference type="OrthoDB" id="9807019at2"/>
<feature type="region of interest" description="Domain IV, binds dsDNA" evidence="8">
    <location>
        <begin position="353"/>
        <end position="476"/>
    </location>
</feature>
<dbReference type="GO" id="GO:0008289">
    <property type="term" value="F:lipid binding"/>
    <property type="evidence" value="ECO:0007669"/>
    <property type="project" value="UniProtKB-KW"/>
</dbReference>
<comment type="subcellular location">
    <subcellularLocation>
        <location evidence="8">Cytoplasm</location>
    </subcellularLocation>
</comment>
<comment type="function">
    <text evidence="8 10">Plays an essential role in the initiation and regulation of chromosomal replication. ATP-DnaA binds to the origin of replication (oriC) to initiate formation of the DNA replication initiation complex once per cell cycle. Binds the DnaA box (a 9 base pair repeat at the origin) and separates the double-stranded (ds)DNA. Forms a right-handed helical filament on oriC DNA; dsDNA binds to the exterior of the filament while single-stranded (ss)DNA is stabiized in the filament's interior. The ATP-DnaA-oriC complex binds and stabilizes one strand of the AT-rich DNA unwinding element (DUE), permitting loading of DNA polymerase. After initiation quickly degrades to an ADP-DnaA complex that is not apt for DNA replication. Binds acidic phospholipids.</text>
</comment>
<dbReference type="EMBL" id="FOFU01000006">
    <property type="protein sequence ID" value="SEQ57925.1"/>
    <property type="molecule type" value="Genomic_DNA"/>
</dbReference>
<comment type="subunit">
    <text evidence="8">Oligomerizes as a right-handed, spiral filament on DNA at oriC.</text>
</comment>
<evidence type="ECO:0000256" key="3">
    <source>
        <dbReference type="ARBA" id="ARBA00022705"/>
    </source>
</evidence>
<dbReference type="Gene3D" id="1.10.1750.10">
    <property type="match status" value="1"/>
</dbReference>
<evidence type="ECO:0000256" key="5">
    <source>
        <dbReference type="ARBA" id="ARBA00022840"/>
    </source>
</evidence>
<dbReference type="PRINTS" id="PR00051">
    <property type="entry name" value="DNAA"/>
</dbReference>
<feature type="binding site" evidence="8">
    <location>
        <position position="181"/>
    </location>
    <ligand>
        <name>ATP</name>
        <dbReference type="ChEBI" id="CHEBI:30616"/>
    </ligand>
</feature>
<protein>
    <recommendedName>
        <fullName evidence="8 9">Chromosomal replication initiator protein DnaA</fullName>
    </recommendedName>
</protein>
<keyword evidence="6 8" id="KW-0446">Lipid-binding</keyword>
<dbReference type="GO" id="GO:0003688">
    <property type="term" value="F:DNA replication origin binding"/>
    <property type="evidence" value="ECO:0007669"/>
    <property type="project" value="UniProtKB-UniRule"/>
</dbReference>
<feature type="binding site" evidence="8">
    <location>
        <position position="179"/>
    </location>
    <ligand>
        <name>ATP</name>
        <dbReference type="ChEBI" id="CHEBI:30616"/>
    </ligand>
</feature>
<dbReference type="Gene3D" id="3.40.50.300">
    <property type="entry name" value="P-loop containing nucleotide triphosphate hydrolases"/>
    <property type="match status" value="1"/>
</dbReference>
<evidence type="ECO:0000259" key="13">
    <source>
        <dbReference type="SMART" id="SM00382"/>
    </source>
</evidence>
<dbReference type="CDD" id="cd06571">
    <property type="entry name" value="Bac_DnaA_C"/>
    <property type="match status" value="1"/>
</dbReference>
<evidence type="ECO:0000256" key="9">
    <source>
        <dbReference type="NCBIfam" id="TIGR00362"/>
    </source>
</evidence>
<dbReference type="AlphaFoldDB" id="A0A1H9H6G5"/>
<reference evidence="15 16" key="1">
    <citation type="submission" date="2016-10" db="EMBL/GenBank/DDBJ databases">
        <authorList>
            <person name="de Groot N.N."/>
        </authorList>
    </citation>
    <scope>NUCLEOTIDE SEQUENCE [LARGE SCALE GENOMIC DNA]</scope>
    <source>
        <strain evidence="15 16">B25</strain>
    </source>
</reference>
<keyword evidence="3 8" id="KW-0235">DNA replication</keyword>
<dbReference type="HAMAP" id="MF_00377">
    <property type="entry name" value="DnaA_bact"/>
    <property type="match status" value="1"/>
</dbReference>
<dbReference type="InterPro" id="IPR003593">
    <property type="entry name" value="AAA+_ATPase"/>
</dbReference>
<dbReference type="InterPro" id="IPR013317">
    <property type="entry name" value="DnaA_dom"/>
</dbReference>
<dbReference type="Pfam" id="PF00308">
    <property type="entry name" value="Bac_DnaA"/>
    <property type="match status" value="1"/>
</dbReference>
<evidence type="ECO:0000256" key="7">
    <source>
        <dbReference type="ARBA" id="ARBA00023125"/>
    </source>
</evidence>
<name>A0A1H9H6G5_9SPIR</name>
<gene>
    <name evidence="8" type="primary">dnaA</name>
    <name evidence="15" type="ORF">SAMN04487977_10667</name>
</gene>
<evidence type="ECO:0000256" key="11">
    <source>
        <dbReference type="RuleBase" id="RU004227"/>
    </source>
</evidence>
<evidence type="ECO:0000256" key="8">
    <source>
        <dbReference type="HAMAP-Rule" id="MF_00377"/>
    </source>
</evidence>
<dbReference type="InterPro" id="IPR013159">
    <property type="entry name" value="DnaA_C"/>
</dbReference>
<dbReference type="STRING" id="163.SAMN04487775_101167"/>
<evidence type="ECO:0000313" key="15">
    <source>
        <dbReference type="EMBL" id="SEQ57925.1"/>
    </source>
</evidence>
<evidence type="ECO:0000259" key="14">
    <source>
        <dbReference type="SMART" id="SM00760"/>
    </source>
</evidence>
<dbReference type="SMART" id="SM00760">
    <property type="entry name" value="Bac_DnaA_C"/>
    <property type="match status" value="1"/>
</dbReference>
<dbReference type="SUPFAM" id="SSF48295">
    <property type="entry name" value="TrpR-like"/>
    <property type="match status" value="1"/>
</dbReference>
<feature type="region of interest" description="Domain I, interacts with DnaA modulators" evidence="8">
    <location>
        <begin position="1"/>
        <end position="96"/>
    </location>
</feature>
<dbReference type="PANTHER" id="PTHR30050:SF2">
    <property type="entry name" value="CHROMOSOMAL REPLICATION INITIATOR PROTEIN DNAA"/>
    <property type="match status" value="1"/>
</dbReference>
<dbReference type="InterPro" id="IPR027417">
    <property type="entry name" value="P-loop_NTPase"/>
</dbReference>
<keyword evidence="16" id="KW-1185">Reference proteome</keyword>
<dbReference type="NCBIfam" id="TIGR00362">
    <property type="entry name" value="DnaA"/>
    <property type="match status" value="1"/>
</dbReference>
<feature type="compositionally biased region" description="Basic and acidic residues" evidence="12">
    <location>
        <begin position="93"/>
        <end position="127"/>
    </location>
</feature>
<keyword evidence="4 8" id="KW-0547">Nucleotide-binding</keyword>
<organism evidence="15 16">
    <name type="scientific">Treponema bryantii</name>
    <dbReference type="NCBI Taxonomy" id="163"/>
    <lineage>
        <taxon>Bacteria</taxon>
        <taxon>Pseudomonadati</taxon>
        <taxon>Spirochaetota</taxon>
        <taxon>Spirochaetia</taxon>
        <taxon>Spirochaetales</taxon>
        <taxon>Treponemataceae</taxon>
        <taxon>Treponema</taxon>
    </lineage>
</organism>
<dbReference type="PROSITE" id="PS01008">
    <property type="entry name" value="DNAA"/>
    <property type="match status" value="1"/>
</dbReference>
<evidence type="ECO:0000256" key="6">
    <source>
        <dbReference type="ARBA" id="ARBA00023121"/>
    </source>
</evidence>
<dbReference type="GO" id="GO:0005886">
    <property type="term" value="C:plasma membrane"/>
    <property type="evidence" value="ECO:0007669"/>
    <property type="project" value="TreeGrafter"/>
</dbReference>
<evidence type="ECO:0000256" key="4">
    <source>
        <dbReference type="ARBA" id="ARBA00022741"/>
    </source>
</evidence>
<feature type="domain" description="AAA+ ATPase" evidence="13">
    <location>
        <begin position="168"/>
        <end position="302"/>
    </location>
</feature>
<feature type="binding site" evidence="8">
    <location>
        <position position="182"/>
    </location>
    <ligand>
        <name>ATP</name>
        <dbReference type="ChEBI" id="CHEBI:30616"/>
    </ligand>
</feature>
<dbReference type="SMART" id="SM00382">
    <property type="entry name" value="AAA"/>
    <property type="match status" value="1"/>
</dbReference>
<keyword evidence="5 8" id="KW-0067">ATP-binding</keyword>
<comment type="similarity">
    <text evidence="1 8 11">Belongs to the DnaA family.</text>
</comment>
<feature type="domain" description="Chromosomal replication initiator DnaA C-terminal" evidence="14">
    <location>
        <begin position="381"/>
        <end position="450"/>
    </location>
</feature>
<dbReference type="InterPro" id="IPR020591">
    <property type="entry name" value="Chromosome_initiator_DnaA-like"/>
</dbReference>
<dbReference type="SUPFAM" id="SSF52540">
    <property type="entry name" value="P-loop containing nucleoside triphosphate hydrolases"/>
    <property type="match status" value="1"/>
</dbReference>
<comment type="caution">
    <text evidence="8">Lacks conserved residue(s) required for the propagation of feature annotation.</text>
</comment>
<dbReference type="Proteomes" id="UP000182360">
    <property type="component" value="Unassembled WGS sequence"/>
</dbReference>
<proteinExistence type="inferred from homology"/>
<dbReference type="GO" id="GO:0006270">
    <property type="term" value="P:DNA replication initiation"/>
    <property type="evidence" value="ECO:0007669"/>
    <property type="project" value="UniProtKB-UniRule"/>
</dbReference>
<dbReference type="InterPro" id="IPR018312">
    <property type="entry name" value="Chromosome_initiator_DnaA_CS"/>
</dbReference>
<accession>A0A1H9H6G5</accession>
<dbReference type="GO" id="GO:0005737">
    <property type="term" value="C:cytoplasm"/>
    <property type="evidence" value="ECO:0007669"/>
    <property type="project" value="UniProtKB-SubCell"/>
</dbReference>
<keyword evidence="2 8" id="KW-0963">Cytoplasm</keyword>
<dbReference type="GO" id="GO:0005524">
    <property type="term" value="F:ATP binding"/>
    <property type="evidence" value="ECO:0007669"/>
    <property type="project" value="UniProtKB-UniRule"/>
</dbReference>
<dbReference type="InterPro" id="IPR001957">
    <property type="entry name" value="Chromosome_initiator_DnaA"/>
</dbReference>
<dbReference type="Gene3D" id="1.10.8.60">
    <property type="match status" value="1"/>
</dbReference>
<dbReference type="RefSeq" id="WP_074644098.1">
    <property type="nucleotide sequence ID" value="NZ_FOFU01000006.1"/>
</dbReference>